<comment type="caution">
    <text evidence="1">The sequence shown here is derived from an EMBL/GenBank/DDBJ whole genome shotgun (WGS) entry which is preliminary data.</text>
</comment>
<organism evidence="1 2">
    <name type="scientific">Elysia crispata</name>
    <name type="common">lettuce slug</name>
    <dbReference type="NCBI Taxonomy" id="231223"/>
    <lineage>
        <taxon>Eukaryota</taxon>
        <taxon>Metazoa</taxon>
        <taxon>Spiralia</taxon>
        <taxon>Lophotrochozoa</taxon>
        <taxon>Mollusca</taxon>
        <taxon>Gastropoda</taxon>
        <taxon>Heterobranchia</taxon>
        <taxon>Euthyneura</taxon>
        <taxon>Panpulmonata</taxon>
        <taxon>Sacoglossa</taxon>
        <taxon>Placobranchoidea</taxon>
        <taxon>Plakobranchidae</taxon>
        <taxon>Elysia</taxon>
    </lineage>
</organism>
<dbReference type="EMBL" id="JAWDGP010006323">
    <property type="protein sequence ID" value="KAK3743077.1"/>
    <property type="molecule type" value="Genomic_DNA"/>
</dbReference>
<evidence type="ECO:0000313" key="1">
    <source>
        <dbReference type="EMBL" id="KAK3743077.1"/>
    </source>
</evidence>
<dbReference type="AlphaFoldDB" id="A0AAE0YF11"/>
<gene>
    <name evidence="1" type="ORF">RRG08_063940</name>
</gene>
<dbReference type="Proteomes" id="UP001283361">
    <property type="component" value="Unassembled WGS sequence"/>
</dbReference>
<accession>A0AAE0YF11</accession>
<keyword evidence="2" id="KW-1185">Reference proteome</keyword>
<sequence>MSRILRFQTCTSVKISSGSAKDCNQPSENAGHGEEYVSTLTLLSRYNGQDLQYWPGSTPGLTGGLGAVLASGWQWTFCKSGKKKEHANNVRGGFKDSEAAIASQAGFNDLNEALLERVNAQGLLLLVRRFWSNILH</sequence>
<reference evidence="1" key="1">
    <citation type="journal article" date="2023" name="G3 (Bethesda)">
        <title>A reference genome for the long-term kleptoplast-retaining sea slug Elysia crispata morphotype clarki.</title>
        <authorList>
            <person name="Eastman K.E."/>
            <person name="Pendleton A.L."/>
            <person name="Shaikh M.A."/>
            <person name="Suttiyut T."/>
            <person name="Ogas R."/>
            <person name="Tomko P."/>
            <person name="Gavelis G."/>
            <person name="Widhalm J.R."/>
            <person name="Wisecaver J.H."/>
        </authorList>
    </citation>
    <scope>NUCLEOTIDE SEQUENCE</scope>
    <source>
        <strain evidence="1">ECLA1</strain>
    </source>
</reference>
<proteinExistence type="predicted"/>
<name>A0AAE0YF11_9GAST</name>
<protein>
    <submittedName>
        <fullName evidence="1">Uncharacterized protein</fullName>
    </submittedName>
</protein>
<evidence type="ECO:0000313" key="2">
    <source>
        <dbReference type="Proteomes" id="UP001283361"/>
    </source>
</evidence>